<dbReference type="PANTHER" id="PTHR43146">
    <property type="entry name" value="CANCER-RELATED NUCLEOSIDE-TRIPHOSPHATASE"/>
    <property type="match status" value="1"/>
</dbReference>
<dbReference type="NCBIfam" id="NF010248">
    <property type="entry name" value="PRK13695.1"/>
    <property type="match status" value="1"/>
</dbReference>
<keyword evidence="5" id="KW-1185">Reference proteome</keyword>
<organism evidence="5 6">
    <name type="scientific">Limulus polyphemus</name>
    <name type="common">Atlantic horseshoe crab</name>
    <dbReference type="NCBI Taxonomy" id="6850"/>
    <lineage>
        <taxon>Eukaryota</taxon>
        <taxon>Metazoa</taxon>
        <taxon>Ecdysozoa</taxon>
        <taxon>Arthropoda</taxon>
        <taxon>Chelicerata</taxon>
        <taxon>Merostomata</taxon>
        <taxon>Xiphosura</taxon>
        <taxon>Limulidae</taxon>
        <taxon>Limulus</taxon>
    </lineage>
</organism>
<protein>
    <submittedName>
        <fullName evidence="6">Cancer-related nucleoside-triphosphatase homolog</fullName>
    </submittedName>
</protein>
<evidence type="ECO:0000313" key="5">
    <source>
        <dbReference type="Proteomes" id="UP000694941"/>
    </source>
</evidence>
<dbReference type="Gene3D" id="3.40.50.300">
    <property type="entry name" value="P-loop containing nucleotide triphosphate hydrolases"/>
    <property type="match status" value="1"/>
</dbReference>
<dbReference type="SUPFAM" id="SSF52540">
    <property type="entry name" value="P-loop containing nucleoside triphosphate hydrolases"/>
    <property type="match status" value="1"/>
</dbReference>
<accession>A0ABM1BLZ6</accession>
<dbReference type="GeneID" id="106468781"/>
<dbReference type="PANTHER" id="PTHR43146:SF1">
    <property type="entry name" value="CANCER-RELATED NUCLEOSIDE-TRIPHOSPHATASE"/>
    <property type="match status" value="1"/>
</dbReference>
<dbReference type="HAMAP" id="MF_00796">
    <property type="entry name" value="NTPase_1"/>
    <property type="match status" value="1"/>
</dbReference>
<dbReference type="RefSeq" id="XP_013784676.1">
    <property type="nucleotide sequence ID" value="XM_013929222.2"/>
</dbReference>
<gene>
    <name evidence="6" type="primary">LOC106468781</name>
</gene>
<dbReference type="Proteomes" id="UP000694941">
    <property type="component" value="Unplaced"/>
</dbReference>
<evidence type="ECO:0000256" key="2">
    <source>
        <dbReference type="ARBA" id="ARBA00022801"/>
    </source>
</evidence>
<keyword evidence="2" id="KW-0378">Hydrolase</keyword>
<name>A0ABM1BLZ6_LIMPO</name>
<dbReference type="InterPro" id="IPR027417">
    <property type="entry name" value="P-loop_NTPase"/>
</dbReference>
<keyword evidence="1" id="KW-0547">Nucleotide-binding</keyword>
<keyword evidence="3" id="KW-0067">ATP-binding</keyword>
<dbReference type="SMART" id="SM00382">
    <property type="entry name" value="AAA"/>
    <property type="match status" value="1"/>
</dbReference>
<proteinExistence type="inferred from homology"/>
<dbReference type="InterPro" id="IPR003593">
    <property type="entry name" value="AAA+_ATPase"/>
</dbReference>
<evidence type="ECO:0000256" key="3">
    <source>
        <dbReference type="ARBA" id="ARBA00022840"/>
    </source>
</evidence>
<evidence type="ECO:0000313" key="6">
    <source>
        <dbReference type="RefSeq" id="XP_013784676.1"/>
    </source>
</evidence>
<reference evidence="6" key="1">
    <citation type="submission" date="2025-08" db="UniProtKB">
        <authorList>
            <consortium name="RefSeq"/>
        </authorList>
    </citation>
    <scope>IDENTIFICATION</scope>
    <source>
        <tissue evidence="6">Muscle</tissue>
    </source>
</reference>
<evidence type="ECO:0000259" key="4">
    <source>
        <dbReference type="SMART" id="SM00382"/>
    </source>
</evidence>
<feature type="domain" description="AAA+ ATPase" evidence="4">
    <location>
        <begin position="2"/>
        <end position="166"/>
    </location>
</feature>
<dbReference type="Pfam" id="PF03266">
    <property type="entry name" value="NTPase_1"/>
    <property type="match status" value="1"/>
</dbReference>
<sequence length="187" mass="20452">MAGKHILLTGIPGIGKTTIVQRVCENLKKSGLLPQGFYTEEVRQGGRRIGFDVVCLNGERGPLARVSDFVCDSVVKGPKVGQYVVELSSFEKLALPALQSRQQGCSVIILDEIGKMEMYSEHFKQAVRASFNLNGVSILATIPVAKGKPLPLVEELRNRKDVTIITVTRDNRESLVQEVTCLLLSTA</sequence>
<dbReference type="CDD" id="cd19482">
    <property type="entry name" value="RecA-like_Thep1"/>
    <property type="match status" value="1"/>
</dbReference>
<dbReference type="InterPro" id="IPR004948">
    <property type="entry name" value="Nuc-triphosphatase_THEP1"/>
</dbReference>
<evidence type="ECO:0000256" key="1">
    <source>
        <dbReference type="ARBA" id="ARBA00022741"/>
    </source>
</evidence>